<accession>A0A0R3SVX8</accession>
<evidence type="ECO:0000313" key="2">
    <source>
        <dbReference type="Proteomes" id="UP000274504"/>
    </source>
</evidence>
<reference evidence="1 2" key="2">
    <citation type="submission" date="2018-11" db="EMBL/GenBank/DDBJ databases">
        <authorList>
            <consortium name="Pathogen Informatics"/>
        </authorList>
    </citation>
    <scope>NUCLEOTIDE SEQUENCE [LARGE SCALE GENOMIC DNA]</scope>
</reference>
<dbReference type="WBParaSite" id="HDID_0000977001-mRNA-1">
    <property type="protein sequence ID" value="HDID_0000977001-mRNA-1"/>
    <property type="gene ID" value="HDID_0000977001"/>
</dbReference>
<reference evidence="3" key="1">
    <citation type="submission" date="2017-02" db="UniProtKB">
        <authorList>
            <consortium name="WormBaseParasite"/>
        </authorList>
    </citation>
    <scope>IDENTIFICATION</scope>
</reference>
<dbReference type="Proteomes" id="UP000274504">
    <property type="component" value="Unassembled WGS sequence"/>
</dbReference>
<organism evidence="3">
    <name type="scientific">Hymenolepis diminuta</name>
    <name type="common">Rat tapeworm</name>
    <dbReference type="NCBI Taxonomy" id="6216"/>
    <lineage>
        <taxon>Eukaryota</taxon>
        <taxon>Metazoa</taxon>
        <taxon>Spiralia</taxon>
        <taxon>Lophotrochozoa</taxon>
        <taxon>Platyhelminthes</taxon>
        <taxon>Cestoda</taxon>
        <taxon>Eucestoda</taxon>
        <taxon>Cyclophyllidea</taxon>
        <taxon>Hymenolepididae</taxon>
        <taxon>Hymenolepis</taxon>
    </lineage>
</organism>
<evidence type="ECO:0000313" key="3">
    <source>
        <dbReference type="WBParaSite" id="HDID_0000977001-mRNA-1"/>
    </source>
</evidence>
<protein>
    <submittedName>
        <fullName evidence="1 3">Uncharacterized protein</fullName>
    </submittedName>
</protein>
<evidence type="ECO:0000313" key="1">
    <source>
        <dbReference type="EMBL" id="VDL62183.1"/>
    </source>
</evidence>
<dbReference type="EMBL" id="UYSG01011393">
    <property type="protein sequence ID" value="VDL62183.1"/>
    <property type="molecule type" value="Genomic_DNA"/>
</dbReference>
<proteinExistence type="predicted"/>
<dbReference type="AlphaFoldDB" id="A0A0R3SVX8"/>
<sequence length="141" mass="15730">METKDIDREGRGLEHPLRIRQDHNLDYSQCQPRILCAFWVGPITRRQRVKYLRGIVITQTLLEHHTDQSENGIALNVPIDMHTCIFSHTAGNTSALLKDEAYTQKQCQPMPSGSGDPDISAATLKEARSCPSNASKGCEVV</sequence>
<name>A0A0R3SVX8_HYMDI</name>
<gene>
    <name evidence="1" type="ORF">HDID_LOCUS9768</name>
</gene>